<dbReference type="Proteomes" id="UP001162501">
    <property type="component" value="Chromosome 20"/>
</dbReference>
<name>A0ACB0EH86_RANTA</name>
<proteinExistence type="predicted"/>
<dbReference type="EMBL" id="OX596104">
    <property type="protein sequence ID" value="CAI9699678.1"/>
    <property type="molecule type" value="Genomic_DNA"/>
</dbReference>
<sequence length="203" mass="21646">MCSLLPSRSHSQDLKGCGHGASFPLSYHGNLERRHVDPSLDVSGSRHLCGNSTEVTLCQSPDQASRGSARFLSLEPSPYPENKPSLPALFSPPLADAQGSPEDLLALFLGSASEVDVQVAVYVCPAQARAPRAPGLSGPGDWKAEKEDLEEGWPKRPPAPNLSGKLVRREGPGPRRGRGGRSCIQPLWLPSQRSSPPPPLPPV</sequence>
<accession>A0ACB0EH86</accession>
<protein>
    <submittedName>
        <fullName evidence="1">Uncharacterized protein</fullName>
    </submittedName>
</protein>
<evidence type="ECO:0000313" key="2">
    <source>
        <dbReference type="Proteomes" id="UP001162501"/>
    </source>
</evidence>
<evidence type="ECO:0000313" key="1">
    <source>
        <dbReference type="EMBL" id="CAI9699678.1"/>
    </source>
</evidence>
<gene>
    <name evidence="1" type="ORF">MRATA1EN3_LOCUS10891</name>
</gene>
<reference evidence="1" key="1">
    <citation type="submission" date="2023-05" db="EMBL/GenBank/DDBJ databases">
        <authorList>
            <consortium name="ELIXIR-Norway"/>
        </authorList>
    </citation>
    <scope>NUCLEOTIDE SEQUENCE</scope>
</reference>
<organism evidence="1 2">
    <name type="scientific">Rangifer tarandus platyrhynchus</name>
    <name type="common">Svalbard reindeer</name>
    <dbReference type="NCBI Taxonomy" id="3082113"/>
    <lineage>
        <taxon>Eukaryota</taxon>
        <taxon>Metazoa</taxon>
        <taxon>Chordata</taxon>
        <taxon>Craniata</taxon>
        <taxon>Vertebrata</taxon>
        <taxon>Euteleostomi</taxon>
        <taxon>Mammalia</taxon>
        <taxon>Eutheria</taxon>
        <taxon>Laurasiatheria</taxon>
        <taxon>Artiodactyla</taxon>
        <taxon>Ruminantia</taxon>
        <taxon>Pecora</taxon>
        <taxon>Cervidae</taxon>
        <taxon>Odocoileinae</taxon>
        <taxon>Rangifer</taxon>
    </lineage>
</organism>